<dbReference type="Pfam" id="PF03125">
    <property type="entry name" value="Sre"/>
    <property type="match status" value="1"/>
</dbReference>
<dbReference type="EMBL" id="JARK01001339">
    <property type="protein sequence ID" value="EYC31946.1"/>
    <property type="molecule type" value="Genomic_DNA"/>
</dbReference>
<sequence>MARHYLIYYNGTQSRLDGTWSFYCAITSVELVGIIINYFGLFFTTYLLLKTNAYHFNIRMIWGFIGVEYFTQLTDRTAQIFLIFNHEEDGQAFLATSLIRCLLYFIVSLLLPAIVVERLCACFYLKDYERKKRSHISFLILLTITSTGFLLSLEYHRVDSTVVLHISMLVINLIASVMNLMIEKYNYRKLRESTNLNKSRRGYSLAERFQISENLRTCLLLKSVVNCVSVFNLLSTVTAAMDNFIVSILWKNVAATLFNICVLTYGSLTMIVFYLHTEQWRNETRRLLAKWRGKAAVAPRILRSTTGGAELMLSTEEQGHEYFVQLDRDWNAVPVQRITK</sequence>
<comment type="caution">
    <text evidence="3">The sequence shown here is derived from an EMBL/GenBank/DDBJ whole genome shotgun (WGS) entry which is preliminary data.</text>
</comment>
<keyword evidence="2" id="KW-0472">Membrane</keyword>
<gene>
    <name evidence="3" type="primary">Acey_s0003.g1320</name>
    <name evidence="3" type="ORF">Y032_0003g1320</name>
</gene>
<dbReference type="OrthoDB" id="5814876at2759"/>
<dbReference type="InterPro" id="IPR052854">
    <property type="entry name" value="Serpentine_rcpt_epsilon"/>
</dbReference>
<dbReference type="PANTHER" id="PTHR47518">
    <property type="entry name" value="SERPENTINE RECEPTOR CLASS EPSILON-13-RELATED"/>
    <property type="match status" value="1"/>
</dbReference>
<evidence type="ECO:0008006" key="5">
    <source>
        <dbReference type="Google" id="ProtNLM"/>
    </source>
</evidence>
<evidence type="ECO:0000256" key="1">
    <source>
        <dbReference type="ARBA" id="ARBA00006803"/>
    </source>
</evidence>
<name>A0A016VX94_9BILA</name>
<dbReference type="GO" id="GO:0016020">
    <property type="term" value="C:membrane"/>
    <property type="evidence" value="ECO:0007669"/>
    <property type="project" value="InterPro"/>
</dbReference>
<organism evidence="3 4">
    <name type="scientific">Ancylostoma ceylanicum</name>
    <dbReference type="NCBI Taxonomy" id="53326"/>
    <lineage>
        <taxon>Eukaryota</taxon>
        <taxon>Metazoa</taxon>
        <taxon>Ecdysozoa</taxon>
        <taxon>Nematoda</taxon>
        <taxon>Chromadorea</taxon>
        <taxon>Rhabditida</taxon>
        <taxon>Rhabditina</taxon>
        <taxon>Rhabditomorpha</taxon>
        <taxon>Strongyloidea</taxon>
        <taxon>Ancylostomatidae</taxon>
        <taxon>Ancylostomatinae</taxon>
        <taxon>Ancylostoma</taxon>
    </lineage>
</organism>
<evidence type="ECO:0000256" key="2">
    <source>
        <dbReference type="SAM" id="Phobius"/>
    </source>
</evidence>
<proteinExistence type="inferred from homology"/>
<dbReference type="AlphaFoldDB" id="A0A016VX94"/>
<feature type="transmembrane region" description="Helical" evidence="2">
    <location>
        <begin position="253"/>
        <end position="276"/>
    </location>
</feature>
<accession>A0A016VX94</accession>
<keyword evidence="2" id="KW-1133">Transmembrane helix</keyword>
<feature type="transmembrane region" description="Helical" evidence="2">
    <location>
        <begin position="162"/>
        <end position="182"/>
    </location>
</feature>
<evidence type="ECO:0000313" key="3">
    <source>
        <dbReference type="EMBL" id="EYC31946.1"/>
    </source>
</evidence>
<keyword evidence="4" id="KW-1185">Reference proteome</keyword>
<protein>
    <recommendedName>
        <fullName evidence="5">Sre G protein-coupled chemoreceptor</fullName>
    </recommendedName>
</protein>
<reference evidence="4" key="1">
    <citation type="journal article" date="2015" name="Nat. Genet.">
        <title>The genome and transcriptome of the zoonotic hookworm Ancylostoma ceylanicum identify infection-specific gene families.</title>
        <authorList>
            <person name="Schwarz E.M."/>
            <person name="Hu Y."/>
            <person name="Antoshechkin I."/>
            <person name="Miller M.M."/>
            <person name="Sternberg P.W."/>
            <person name="Aroian R.V."/>
        </authorList>
    </citation>
    <scope>NUCLEOTIDE SEQUENCE</scope>
    <source>
        <strain evidence="4">HY135</strain>
    </source>
</reference>
<feature type="transmembrane region" description="Helical" evidence="2">
    <location>
        <begin position="20"/>
        <end position="49"/>
    </location>
</feature>
<dbReference type="InterPro" id="IPR004151">
    <property type="entry name" value="7TM_GPCR_serpentine_rcpt_Sre"/>
</dbReference>
<evidence type="ECO:0000313" key="4">
    <source>
        <dbReference type="Proteomes" id="UP000024635"/>
    </source>
</evidence>
<dbReference type="Proteomes" id="UP000024635">
    <property type="component" value="Unassembled WGS sequence"/>
</dbReference>
<dbReference type="PANTHER" id="PTHR47518:SF9">
    <property type="entry name" value="SERPENTINE RECEPTOR, CLASS T"/>
    <property type="match status" value="1"/>
</dbReference>
<comment type="similarity">
    <text evidence="1">Belongs to the nematode receptor-like protein sre family.</text>
</comment>
<keyword evidence="2" id="KW-0812">Transmembrane</keyword>
<feature type="transmembrane region" description="Helical" evidence="2">
    <location>
        <begin position="92"/>
        <end position="115"/>
    </location>
</feature>
<feature type="transmembrane region" description="Helical" evidence="2">
    <location>
        <begin position="219"/>
        <end position="241"/>
    </location>
</feature>
<dbReference type="GO" id="GO:0007606">
    <property type="term" value="P:sensory perception of chemical stimulus"/>
    <property type="evidence" value="ECO:0007669"/>
    <property type="project" value="InterPro"/>
</dbReference>
<feature type="transmembrane region" description="Helical" evidence="2">
    <location>
        <begin position="136"/>
        <end position="156"/>
    </location>
</feature>